<feature type="transmembrane region" description="Helical" evidence="1">
    <location>
        <begin position="150"/>
        <end position="169"/>
    </location>
</feature>
<feature type="transmembrane region" description="Helical" evidence="1">
    <location>
        <begin position="370"/>
        <end position="395"/>
    </location>
</feature>
<organism evidence="2 3">
    <name type="scientific">Engelhardtia mirabilis</name>
    <dbReference type="NCBI Taxonomy" id="2528011"/>
    <lineage>
        <taxon>Bacteria</taxon>
        <taxon>Pseudomonadati</taxon>
        <taxon>Planctomycetota</taxon>
        <taxon>Planctomycetia</taxon>
        <taxon>Planctomycetia incertae sedis</taxon>
        <taxon>Engelhardtia</taxon>
    </lineage>
</organism>
<dbReference type="KEGG" id="pbap:Pla133_35930"/>
<protein>
    <submittedName>
        <fullName evidence="2">Oligosaccharyl transferase STT3 subunit</fullName>
    </submittedName>
</protein>
<sequence>MTRLLGALALLGAILLSVVLREATAPGHRAPNGNLEGGSAWLVDDPDAAYHLRRIEVAIAEGAVPLNDRYLNHPEGSAIPWPPAFDGLLARIAQMVHGSGGAPSSTRGVGEAELENMLVHAPVAMGALTTAAIFLATLMLAGRVAVGWRVAAAAVAAAIYASAPIAVWYGGVTRIDHHVFVALLTALALAAVGRCLESRERTEVMAMAMVGGLACGVALLSWLASALLVGACGGALALRALMADDEHRAAACRAGTLFFAVCAVTVMVPAEQSPWNAVQPGSLINLSSGVTLALLGAIAPFELILLAARFAKGPLPRWLAAAVGVVGPVLLLPGFLSGAREGFAWASRNNQFMDVVEESRPLLDPPQGPAWMGAVLDLGAASLLAPLALAAVVWLLVRAWRRPSHGLVLLVTLTAILGVLTLAQRRFGNSLIVPLAILLPLASVSWIGAVAAGWRRTVAVLGLAACVASCALSSYTILSVPAVEHTQLANWRAARLEGLRWMRTSTPEPGLWYRSEAPQAWGVLSVWGMGHLIEYHARRPTITTNFGSFVGEANFRAAAAALLEPADQAGPAVDALGAAYVVVGARMVGEFPFLGRTAGWSAPERSSLFTRTERGKTYSPRALQTLLWRMAIHDEQVGSGSIPGFELVWRTGLREGATGAPARPGELAGPALSIWRRAREAPGDHLQRATLKPR</sequence>
<keyword evidence="1" id="KW-0472">Membrane</keyword>
<dbReference type="GO" id="GO:0016740">
    <property type="term" value="F:transferase activity"/>
    <property type="evidence" value="ECO:0007669"/>
    <property type="project" value="UniProtKB-KW"/>
</dbReference>
<dbReference type="Proteomes" id="UP000316921">
    <property type="component" value="Chromosome"/>
</dbReference>
<keyword evidence="3" id="KW-1185">Reference proteome</keyword>
<keyword evidence="1" id="KW-0812">Transmembrane</keyword>
<feature type="transmembrane region" description="Helical" evidence="1">
    <location>
        <begin position="290"/>
        <end position="311"/>
    </location>
</feature>
<dbReference type="RefSeq" id="WP_145067560.1">
    <property type="nucleotide sequence ID" value="NZ_CP036287.1"/>
</dbReference>
<gene>
    <name evidence="2" type="ORF">Pla133_35930</name>
</gene>
<name>A0A518BNE4_9BACT</name>
<proteinExistence type="predicted"/>
<feature type="transmembrane region" description="Helical" evidence="1">
    <location>
        <begin position="175"/>
        <end position="192"/>
    </location>
</feature>
<keyword evidence="2" id="KW-0808">Transferase</keyword>
<feature type="transmembrane region" description="Helical" evidence="1">
    <location>
        <begin position="458"/>
        <end position="478"/>
    </location>
</feature>
<feature type="transmembrane region" description="Helical" evidence="1">
    <location>
        <begin position="318"/>
        <end position="336"/>
    </location>
</feature>
<feature type="transmembrane region" description="Helical" evidence="1">
    <location>
        <begin position="407"/>
        <end position="425"/>
    </location>
</feature>
<accession>A0A518BNE4</accession>
<feature type="transmembrane region" description="Helical" evidence="1">
    <location>
        <begin position="250"/>
        <end position="270"/>
    </location>
</feature>
<dbReference type="EMBL" id="CP036287">
    <property type="protein sequence ID" value="QDU68495.1"/>
    <property type="molecule type" value="Genomic_DNA"/>
</dbReference>
<feature type="transmembrane region" description="Helical" evidence="1">
    <location>
        <begin position="431"/>
        <end position="451"/>
    </location>
</feature>
<feature type="transmembrane region" description="Helical" evidence="1">
    <location>
        <begin position="117"/>
        <end position="138"/>
    </location>
</feature>
<evidence type="ECO:0000313" key="2">
    <source>
        <dbReference type="EMBL" id="QDU68495.1"/>
    </source>
</evidence>
<evidence type="ECO:0000313" key="3">
    <source>
        <dbReference type="Proteomes" id="UP000316921"/>
    </source>
</evidence>
<evidence type="ECO:0000256" key="1">
    <source>
        <dbReference type="SAM" id="Phobius"/>
    </source>
</evidence>
<reference evidence="2 3" key="1">
    <citation type="submission" date="2019-02" db="EMBL/GenBank/DDBJ databases">
        <title>Deep-cultivation of Planctomycetes and their phenomic and genomic characterization uncovers novel biology.</title>
        <authorList>
            <person name="Wiegand S."/>
            <person name="Jogler M."/>
            <person name="Boedeker C."/>
            <person name="Pinto D."/>
            <person name="Vollmers J."/>
            <person name="Rivas-Marin E."/>
            <person name="Kohn T."/>
            <person name="Peeters S.H."/>
            <person name="Heuer A."/>
            <person name="Rast P."/>
            <person name="Oberbeckmann S."/>
            <person name="Bunk B."/>
            <person name="Jeske O."/>
            <person name="Meyerdierks A."/>
            <person name="Storesund J.E."/>
            <person name="Kallscheuer N."/>
            <person name="Luecker S."/>
            <person name="Lage O.M."/>
            <person name="Pohl T."/>
            <person name="Merkel B.J."/>
            <person name="Hornburger P."/>
            <person name="Mueller R.-W."/>
            <person name="Bruemmer F."/>
            <person name="Labrenz M."/>
            <person name="Spormann A.M."/>
            <person name="Op den Camp H."/>
            <person name="Overmann J."/>
            <person name="Amann R."/>
            <person name="Jetten M.S.M."/>
            <person name="Mascher T."/>
            <person name="Medema M.H."/>
            <person name="Devos D.P."/>
            <person name="Kaster A.-K."/>
            <person name="Ovreas L."/>
            <person name="Rohde M."/>
            <person name="Galperin M.Y."/>
            <person name="Jogler C."/>
        </authorList>
    </citation>
    <scope>NUCLEOTIDE SEQUENCE [LARGE SCALE GENOMIC DNA]</scope>
    <source>
        <strain evidence="2 3">Pla133</strain>
    </source>
</reference>
<feature type="transmembrane region" description="Helical" evidence="1">
    <location>
        <begin position="204"/>
        <end position="220"/>
    </location>
</feature>
<dbReference type="Gene3D" id="3.40.50.12610">
    <property type="match status" value="1"/>
</dbReference>
<dbReference type="AlphaFoldDB" id="A0A518BNE4"/>
<keyword evidence="1" id="KW-1133">Transmembrane helix</keyword>